<evidence type="ECO:0000313" key="3">
    <source>
        <dbReference type="Proteomes" id="UP000002139"/>
    </source>
</evidence>
<keyword evidence="1 2" id="KW-0812">Transmembrane</keyword>
<keyword evidence="3" id="KW-1185">Reference proteome</keyword>
<gene>
    <name evidence="2" type="primary">hycX</name>
    <name evidence="2" type="ordered locus">sce4799</name>
</gene>
<dbReference type="EMBL" id="AM746676">
    <property type="protein sequence ID" value="CAN94962.1"/>
    <property type="molecule type" value="Genomic_DNA"/>
</dbReference>
<sequence length="210" mass="22454">MSPLLNTLLGVLLIPLFVATWRTSLAGLSCQGFLMAWVAYRLNPDLGTVGDWVTLGDLVLLRGLAAPIALYRVLRSQNAPRRNDVISPNLLSWTIALGVVLLAFNFSESLVPEHGERRTLVAVAAAGVLLGFLVLSTQSGPFSQMVGVLRIENAIALFELSGAHEHGTLAIQLGQVAVVAVTIALYRWYLEMLGASTVAQPDSPVEGPTL</sequence>
<dbReference type="STRING" id="448385.sce4799"/>
<dbReference type="eggNOG" id="ENOG502ZTA1">
    <property type="taxonomic scope" value="Bacteria"/>
</dbReference>
<organism evidence="2 3">
    <name type="scientific">Sorangium cellulosum (strain So ce56)</name>
    <name type="common">Polyangium cellulosum (strain So ce56)</name>
    <dbReference type="NCBI Taxonomy" id="448385"/>
    <lineage>
        <taxon>Bacteria</taxon>
        <taxon>Pseudomonadati</taxon>
        <taxon>Myxococcota</taxon>
        <taxon>Polyangia</taxon>
        <taxon>Polyangiales</taxon>
        <taxon>Polyangiaceae</taxon>
        <taxon>Sorangium</taxon>
    </lineage>
</organism>
<keyword evidence="1" id="KW-0472">Membrane</keyword>
<dbReference type="AlphaFoldDB" id="A9FF75"/>
<feature type="transmembrane region" description="Helical" evidence="1">
    <location>
        <begin position="86"/>
        <end position="106"/>
    </location>
</feature>
<dbReference type="HOGENOM" id="CLU_1309436_0_0_7"/>
<evidence type="ECO:0000313" key="2">
    <source>
        <dbReference type="EMBL" id="CAN94962.1"/>
    </source>
</evidence>
<keyword evidence="1" id="KW-1133">Transmembrane helix</keyword>
<reference evidence="2 3" key="1">
    <citation type="journal article" date="2007" name="Nat. Biotechnol.">
        <title>Complete genome sequence of the myxobacterium Sorangium cellulosum.</title>
        <authorList>
            <person name="Schneiker S."/>
            <person name="Perlova O."/>
            <person name="Kaiser O."/>
            <person name="Gerth K."/>
            <person name="Alici A."/>
            <person name="Altmeyer M.O."/>
            <person name="Bartels D."/>
            <person name="Bekel T."/>
            <person name="Beyer S."/>
            <person name="Bode E."/>
            <person name="Bode H.B."/>
            <person name="Bolten C.J."/>
            <person name="Choudhuri J.V."/>
            <person name="Doss S."/>
            <person name="Elnakady Y.A."/>
            <person name="Frank B."/>
            <person name="Gaigalat L."/>
            <person name="Goesmann A."/>
            <person name="Groeger C."/>
            <person name="Gross F."/>
            <person name="Jelsbak L."/>
            <person name="Jelsbak L."/>
            <person name="Kalinowski J."/>
            <person name="Kegler C."/>
            <person name="Knauber T."/>
            <person name="Konietzny S."/>
            <person name="Kopp M."/>
            <person name="Krause L."/>
            <person name="Krug D."/>
            <person name="Linke B."/>
            <person name="Mahmud T."/>
            <person name="Martinez-Arias R."/>
            <person name="McHardy A.C."/>
            <person name="Merai M."/>
            <person name="Meyer F."/>
            <person name="Mormann S."/>
            <person name="Munoz-Dorado J."/>
            <person name="Perez J."/>
            <person name="Pradella S."/>
            <person name="Rachid S."/>
            <person name="Raddatz G."/>
            <person name="Rosenau F."/>
            <person name="Rueckert C."/>
            <person name="Sasse F."/>
            <person name="Scharfe M."/>
            <person name="Schuster S.C."/>
            <person name="Suen G."/>
            <person name="Treuner-Lange A."/>
            <person name="Velicer G.J."/>
            <person name="Vorholter F.-J."/>
            <person name="Weissman K.J."/>
            <person name="Welch R.D."/>
            <person name="Wenzel S.C."/>
            <person name="Whitworth D.E."/>
            <person name="Wilhelm S."/>
            <person name="Wittmann C."/>
            <person name="Bloecker H."/>
            <person name="Puehler A."/>
            <person name="Mueller R."/>
        </authorList>
    </citation>
    <scope>NUCLEOTIDE SEQUENCE [LARGE SCALE GENOMIC DNA]</scope>
    <source>
        <strain evidence="3">So ce56</strain>
    </source>
</reference>
<dbReference type="RefSeq" id="WP_012237431.1">
    <property type="nucleotide sequence ID" value="NC_010162.1"/>
</dbReference>
<proteinExistence type="predicted"/>
<evidence type="ECO:0000256" key="1">
    <source>
        <dbReference type="SAM" id="Phobius"/>
    </source>
</evidence>
<accession>A9FF75</accession>
<dbReference type="KEGG" id="scl:sce4799"/>
<protein>
    <submittedName>
        <fullName evidence="2">Hypothetical transmembrane protein, probably involved in the FHL pathway</fullName>
    </submittedName>
</protein>
<name>A9FF75_SORC5</name>
<feature type="transmembrane region" description="Helical" evidence="1">
    <location>
        <begin position="118"/>
        <end position="135"/>
    </location>
</feature>
<dbReference type="Proteomes" id="UP000002139">
    <property type="component" value="Chromosome"/>
</dbReference>